<keyword evidence="1" id="KW-0472">Membrane</keyword>
<feature type="non-terminal residue" evidence="2">
    <location>
        <position position="110"/>
    </location>
</feature>
<evidence type="ECO:0000313" key="2">
    <source>
        <dbReference type="EMBL" id="KKM04770.1"/>
    </source>
</evidence>
<comment type="caution">
    <text evidence="2">The sequence shown here is derived from an EMBL/GenBank/DDBJ whole genome shotgun (WGS) entry which is preliminary data.</text>
</comment>
<reference evidence="2" key="1">
    <citation type="journal article" date="2015" name="Nature">
        <title>Complex archaea that bridge the gap between prokaryotes and eukaryotes.</title>
        <authorList>
            <person name="Spang A."/>
            <person name="Saw J.H."/>
            <person name="Jorgensen S.L."/>
            <person name="Zaremba-Niedzwiedzka K."/>
            <person name="Martijn J."/>
            <person name="Lind A.E."/>
            <person name="van Eijk R."/>
            <person name="Schleper C."/>
            <person name="Guy L."/>
            <person name="Ettema T.J."/>
        </authorList>
    </citation>
    <scope>NUCLEOTIDE SEQUENCE</scope>
</reference>
<proteinExistence type="predicted"/>
<keyword evidence="1" id="KW-0812">Transmembrane</keyword>
<organism evidence="2">
    <name type="scientific">marine sediment metagenome</name>
    <dbReference type="NCBI Taxonomy" id="412755"/>
    <lineage>
        <taxon>unclassified sequences</taxon>
        <taxon>metagenomes</taxon>
        <taxon>ecological metagenomes</taxon>
    </lineage>
</organism>
<dbReference type="AlphaFoldDB" id="A0A0F9H148"/>
<name>A0A0F9H148_9ZZZZ</name>
<dbReference type="EMBL" id="LAZR01016382">
    <property type="protein sequence ID" value="KKM04770.1"/>
    <property type="molecule type" value="Genomic_DNA"/>
</dbReference>
<feature type="transmembrane region" description="Helical" evidence="1">
    <location>
        <begin position="30"/>
        <end position="49"/>
    </location>
</feature>
<gene>
    <name evidence="2" type="ORF">LCGC14_1760870</name>
</gene>
<sequence length="110" mass="13068">MAQVQQAISPPLRLGFLETLRKDRWWVEPVLVFLGLTVFFGWLTISAFLDKWEFEIGPYLSPVYEPKLHGAFDAFWFSPALLILWVPAGFRMTCYYYRRAYYRSYFLSPP</sequence>
<keyword evidence="1" id="KW-1133">Transmembrane helix</keyword>
<accession>A0A0F9H148</accession>
<protein>
    <submittedName>
        <fullName evidence="2">Uncharacterized protein</fullName>
    </submittedName>
</protein>
<feature type="transmembrane region" description="Helical" evidence="1">
    <location>
        <begin position="74"/>
        <end position="97"/>
    </location>
</feature>
<evidence type="ECO:0000256" key="1">
    <source>
        <dbReference type="SAM" id="Phobius"/>
    </source>
</evidence>